<dbReference type="InterPro" id="IPR018114">
    <property type="entry name" value="TRYPSIN_HIS"/>
</dbReference>
<dbReference type="InterPro" id="IPR009003">
    <property type="entry name" value="Peptidase_S1_PA"/>
</dbReference>
<protein>
    <submittedName>
        <fullName evidence="3">Transmembrane serine protease 9</fullName>
    </submittedName>
</protein>
<organism evidence="3 4">
    <name type="scientific">Cyprinus carpio carpio</name>
    <dbReference type="NCBI Taxonomy" id="630221"/>
    <lineage>
        <taxon>Eukaryota</taxon>
        <taxon>Metazoa</taxon>
        <taxon>Chordata</taxon>
        <taxon>Craniata</taxon>
        <taxon>Vertebrata</taxon>
        <taxon>Euteleostomi</taxon>
        <taxon>Actinopterygii</taxon>
        <taxon>Neopterygii</taxon>
        <taxon>Teleostei</taxon>
        <taxon>Ostariophysi</taxon>
        <taxon>Cypriniformes</taxon>
        <taxon>Cyprinidae</taxon>
        <taxon>Cyprininae</taxon>
        <taxon>Cyprinus</taxon>
    </lineage>
</organism>
<evidence type="ECO:0000313" key="4">
    <source>
        <dbReference type="Proteomes" id="UP001108240"/>
    </source>
</evidence>
<dbReference type="GO" id="GO:0004252">
    <property type="term" value="F:serine-type endopeptidase activity"/>
    <property type="evidence" value="ECO:0007669"/>
    <property type="project" value="InterPro"/>
</dbReference>
<proteinExistence type="predicted"/>
<dbReference type="Pfam" id="PF00089">
    <property type="entry name" value="Trypsin"/>
    <property type="match status" value="1"/>
</dbReference>
<dbReference type="GeneTree" id="ENSGT00940000159993"/>
<dbReference type="PANTHER" id="PTHR24252:SF7">
    <property type="entry name" value="HYALIN"/>
    <property type="match status" value="1"/>
</dbReference>
<keyword evidence="1" id="KW-1015">Disulfide bond</keyword>
<keyword evidence="4" id="KW-1185">Reference proteome</keyword>
<accession>A0A8C1E6M5</accession>
<dbReference type="InterPro" id="IPR001254">
    <property type="entry name" value="Trypsin_dom"/>
</dbReference>
<dbReference type="InterPro" id="IPR043504">
    <property type="entry name" value="Peptidase_S1_PA_chymotrypsin"/>
</dbReference>
<dbReference type="PANTHER" id="PTHR24252">
    <property type="entry name" value="ACROSIN-RELATED"/>
    <property type="match status" value="1"/>
</dbReference>
<dbReference type="GO" id="GO:0006508">
    <property type="term" value="P:proteolysis"/>
    <property type="evidence" value="ECO:0007669"/>
    <property type="project" value="InterPro"/>
</dbReference>
<reference evidence="3" key="1">
    <citation type="submission" date="2025-08" db="UniProtKB">
        <authorList>
            <consortium name="Ensembl"/>
        </authorList>
    </citation>
    <scope>IDENTIFICATION</scope>
</reference>
<dbReference type="PROSITE" id="PS00134">
    <property type="entry name" value="TRYPSIN_HIS"/>
    <property type="match status" value="1"/>
</dbReference>
<evidence type="ECO:0000259" key="2">
    <source>
        <dbReference type="PROSITE" id="PS50240"/>
    </source>
</evidence>
<evidence type="ECO:0000313" key="3">
    <source>
        <dbReference type="Ensembl" id="ENSCCRP00000072619.1"/>
    </source>
</evidence>
<dbReference type="SUPFAM" id="SSF50494">
    <property type="entry name" value="Trypsin-like serine proteases"/>
    <property type="match status" value="1"/>
</dbReference>
<name>A0A8C1E6M5_CYPCA</name>
<evidence type="ECO:0000256" key="1">
    <source>
        <dbReference type="ARBA" id="ARBA00023157"/>
    </source>
</evidence>
<dbReference type="Ensembl" id="ENSCCRT00000078698.2">
    <property type="protein sequence ID" value="ENSCCRP00000072619.1"/>
    <property type="gene ID" value="ENSCCRG00000061867.1"/>
</dbReference>
<dbReference type="Gene3D" id="2.40.10.10">
    <property type="entry name" value="Trypsin-like serine proteases"/>
    <property type="match status" value="1"/>
</dbReference>
<feature type="domain" description="Peptidase S1" evidence="2">
    <location>
        <begin position="15"/>
        <end position="68"/>
    </location>
</feature>
<dbReference type="PROSITE" id="PS50240">
    <property type="entry name" value="TRYPSIN_DOM"/>
    <property type="match status" value="1"/>
</dbReference>
<dbReference type="Proteomes" id="UP001108240">
    <property type="component" value="Unplaced"/>
</dbReference>
<reference evidence="3" key="2">
    <citation type="submission" date="2025-09" db="UniProtKB">
        <authorList>
            <consortium name="Ensembl"/>
        </authorList>
    </citation>
    <scope>IDENTIFICATION</scope>
</reference>
<dbReference type="AlphaFoldDB" id="A0A8C1E6M5"/>
<sequence>VATCGTRPAMANRRIIGGVTAHRGEWPWVGSLQYQRTHRCGATLIHCKWLLTAAHCFRSVDLGSSDLNVWVMLKQSSKLECAPRNHTFSIFLEKGI</sequence>